<feature type="transmembrane region" description="Helical" evidence="1">
    <location>
        <begin position="204"/>
        <end position="222"/>
    </location>
</feature>
<evidence type="ECO:0000313" key="2">
    <source>
        <dbReference type="EMBL" id="CCD20418.1"/>
    </source>
</evidence>
<name>F9WS80_TRYVY</name>
<protein>
    <submittedName>
        <fullName evidence="2">Uncharacterized protein</fullName>
    </submittedName>
</protein>
<accession>F9WS80</accession>
<sequence>MSTAKRNATWGPDTQITEVLLDGQPSAPPNIDLHDFLNRIGNPFRFRPIYNLQMAEFVRLPNQYVINPEVLRAVEESAEFWPYVLHYRVVPSLQANGIFTLADWEEERDVVGSLPWNGTGQTVWRLATGRLDRAIRKWKERQEHLSAAPATQQDGQREARGSNIGGKVWNAMLRAVEGVKGLLQKVKLVADRIRQNLSSALRKSIGLVVLLFSLLGAYRLGVAHGKKAYASTRRDGFQEAVKHKLQATGVAPPKNELRALIQELVVSLFSGLLALQEEGSTMPRQKTKGMGAINKMRRPWCRQ</sequence>
<keyword evidence="3" id="KW-1185">Reference proteome</keyword>
<organism evidence="2 3">
    <name type="scientific">Trypanosoma vivax (strain Y486)</name>
    <dbReference type="NCBI Taxonomy" id="1055687"/>
    <lineage>
        <taxon>Eukaryota</taxon>
        <taxon>Discoba</taxon>
        <taxon>Euglenozoa</taxon>
        <taxon>Kinetoplastea</taxon>
        <taxon>Metakinetoplastina</taxon>
        <taxon>Trypanosomatida</taxon>
        <taxon>Trypanosomatidae</taxon>
        <taxon>Trypanosoma</taxon>
        <taxon>Duttonella</taxon>
    </lineage>
</organism>
<dbReference type="Proteomes" id="UP000009027">
    <property type="component" value="Unassembled WGS sequence"/>
</dbReference>
<evidence type="ECO:0000256" key="1">
    <source>
        <dbReference type="SAM" id="Phobius"/>
    </source>
</evidence>
<proteinExistence type="predicted"/>
<keyword evidence="1" id="KW-1133">Transmembrane helix</keyword>
<reference evidence="2 3" key="1">
    <citation type="journal article" date="2012" name="Proc. Natl. Acad. Sci. U.S.A.">
        <title>Antigenic diversity is generated by distinct evolutionary mechanisms in African trypanosome species.</title>
        <authorList>
            <person name="Jackson A.P."/>
            <person name="Berry A."/>
            <person name="Aslett M."/>
            <person name="Allison H.C."/>
            <person name="Burton P."/>
            <person name="Vavrova-Anderson J."/>
            <person name="Brown R."/>
            <person name="Browne H."/>
            <person name="Corton N."/>
            <person name="Hauser H."/>
            <person name="Gamble J."/>
            <person name="Gilderthorp R."/>
            <person name="Marcello L."/>
            <person name="McQuillan J."/>
            <person name="Otto T.D."/>
            <person name="Quail M.A."/>
            <person name="Sanders M.J."/>
            <person name="van Tonder A."/>
            <person name="Ginger M.L."/>
            <person name="Field M.C."/>
            <person name="Barry J.D."/>
            <person name="Hertz-Fowler C."/>
            <person name="Berriman M."/>
        </authorList>
    </citation>
    <scope>NUCLEOTIDE SEQUENCE</scope>
    <source>
        <strain evidence="2 3">Y486</strain>
    </source>
</reference>
<dbReference type="AlphaFoldDB" id="F9WS80"/>
<evidence type="ECO:0000313" key="3">
    <source>
        <dbReference type="Proteomes" id="UP000009027"/>
    </source>
</evidence>
<gene>
    <name evidence="2" type="ORF">TvY486_0032400</name>
</gene>
<dbReference type="VEuPathDB" id="TriTrypDB:TvY486_0032400"/>
<keyword evidence="1" id="KW-0812">Transmembrane</keyword>
<keyword evidence="1" id="KW-0472">Membrane</keyword>
<dbReference type="EMBL" id="CAEX01005508">
    <property type="protein sequence ID" value="CCD20418.1"/>
    <property type="molecule type" value="Genomic_DNA"/>
</dbReference>